<dbReference type="PROSITE" id="PS01159">
    <property type="entry name" value="WW_DOMAIN_1"/>
    <property type="match status" value="1"/>
</dbReference>
<dbReference type="CDD" id="cd06692">
    <property type="entry name" value="PDZ1_GgSTXBP4-like"/>
    <property type="match status" value="1"/>
</dbReference>
<dbReference type="GeneID" id="100549234"/>
<dbReference type="OrthoDB" id="6022242at2759"/>
<dbReference type="Pfam" id="PF00595">
    <property type="entry name" value="PDZ"/>
    <property type="match status" value="2"/>
</dbReference>
<evidence type="ECO:0000259" key="4">
    <source>
        <dbReference type="PROSITE" id="PS50106"/>
    </source>
</evidence>
<evidence type="ECO:0000256" key="2">
    <source>
        <dbReference type="SAM" id="MobiDB-lite"/>
    </source>
</evidence>
<dbReference type="Ensembl" id="ENSMGAT00000009421.3">
    <property type="protein sequence ID" value="ENSMGAP00000008621.3"/>
    <property type="gene ID" value="ENSMGAG00000008400.3"/>
</dbReference>
<dbReference type="GO" id="GO:0010827">
    <property type="term" value="P:regulation of D-glucose transmembrane transport"/>
    <property type="evidence" value="ECO:0007669"/>
    <property type="project" value="Ensembl"/>
</dbReference>
<dbReference type="PROSITE" id="PS50020">
    <property type="entry name" value="WW_DOMAIN_2"/>
    <property type="match status" value="1"/>
</dbReference>
<evidence type="ECO:0000256" key="1">
    <source>
        <dbReference type="SAM" id="Coils"/>
    </source>
</evidence>
<keyword evidence="1" id="KW-0175">Coiled coil</keyword>
<feature type="coiled-coil region" evidence="1">
    <location>
        <begin position="508"/>
        <end position="612"/>
    </location>
</feature>
<protein>
    <submittedName>
        <fullName evidence="5">Syntaxin binding protein 4</fullName>
    </submittedName>
</protein>
<dbReference type="GO" id="GO:0061178">
    <property type="term" value="P:regulation of insulin secretion involved in cellular response to glucose stimulus"/>
    <property type="evidence" value="ECO:0007669"/>
    <property type="project" value="Ensembl"/>
</dbReference>
<dbReference type="InterPro" id="IPR051342">
    <property type="entry name" value="PDZ_scaffold"/>
</dbReference>
<evidence type="ECO:0000313" key="6">
    <source>
        <dbReference type="Proteomes" id="UP000001645"/>
    </source>
</evidence>
<dbReference type="SMART" id="SM00228">
    <property type="entry name" value="PDZ"/>
    <property type="match status" value="2"/>
</dbReference>
<dbReference type="InterPro" id="IPR036034">
    <property type="entry name" value="PDZ_sf"/>
</dbReference>
<dbReference type="KEGG" id="mgp:100549234"/>
<evidence type="ECO:0000313" key="5">
    <source>
        <dbReference type="Ensembl" id="ENSMGAP00000008621.3"/>
    </source>
</evidence>
<dbReference type="GO" id="GO:0008286">
    <property type="term" value="P:insulin receptor signaling pathway"/>
    <property type="evidence" value="ECO:0007669"/>
    <property type="project" value="Ensembl"/>
</dbReference>
<dbReference type="PANTHER" id="PTHR19964">
    <property type="entry name" value="MULTIPLE PDZ DOMAIN PROTEIN"/>
    <property type="match status" value="1"/>
</dbReference>
<dbReference type="Bgee" id="ENSMGAG00000008400">
    <property type="expression patterns" value="Expressed in ovary and 15 other cell types or tissues"/>
</dbReference>
<dbReference type="GO" id="GO:0019905">
    <property type="term" value="F:syntaxin binding"/>
    <property type="evidence" value="ECO:0007669"/>
    <property type="project" value="Ensembl"/>
</dbReference>
<dbReference type="GO" id="GO:0050821">
    <property type="term" value="P:protein stabilization"/>
    <property type="evidence" value="ECO:0007669"/>
    <property type="project" value="Ensembl"/>
</dbReference>
<reference evidence="5" key="3">
    <citation type="submission" date="2025-09" db="UniProtKB">
        <authorList>
            <consortium name="Ensembl"/>
        </authorList>
    </citation>
    <scope>IDENTIFICATION</scope>
</reference>
<evidence type="ECO:0000259" key="3">
    <source>
        <dbReference type="PROSITE" id="PS50020"/>
    </source>
</evidence>
<accession>G1N8I3</accession>
<dbReference type="GeneTree" id="ENSGT00390000002226"/>
<dbReference type="AlphaFoldDB" id="G1N8I3"/>
<dbReference type="FunFam" id="2.20.70.10:FF:000034">
    <property type="entry name" value="syntaxin-binding protein 4 isoform X1"/>
    <property type="match status" value="1"/>
</dbReference>
<dbReference type="RefSeq" id="XP_010719886.1">
    <property type="nucleotide sequence ID" value="XM_010721584.3"/>
</dbReference>
<feature type="domain" description="WW" evidence="3">
    <location>
        <begin position="714"/>
        <end position="747"/>
    </location>
</feature>
<dbReference type="GO" id="GO:1902808">
    <property type="term" value="P:positive regulation of cell cycle G1/S phase transition"/>
    <property type="evidence" value="ECO:0007669"/>
    <property type="project" value="Ensembl"/>
</dbReference>
<dbReference type="GO" id="GO:0045335">
    <property type="term" value="C:phagocytic vesicle"/>
    <property type="evidence" value="ECO:0007669"/>
    <property type="project" value="Ensembl"/>
</dbReference>
<dbReference type="Pfam" id="PF00397">
    <property type="entry name" value="WW"/>
    <property type="match status" value="1"/>
</dbReference>
<organism evidence="5 6">
    <name type="scientific">Meleagris gallopavo</name>
    <name type="common">Wild turkey</name>
    <dbReference type="NCBI Taxonomy" id="9103"/>
    <lineage>
        <taxon>Eukaryota</taxon>
        <taxon>Metazoa</taxon>
        <taxon>Chordata</taxon>
        <taxon>Craniata</taxon>
        <taxon>Vertebrata</taxon>
        <taxon>Euteleostomi</taxon>
        <taxon>Archelosauria</taxon>
        <taxon>Archosauria</taxon>
        <taxon>Dinosauria</taxon>
        <taxon>Saurischia</taxon>
        <taxon>Theropoda</taxon>
        <taxon>Coelurosauria</taxon>
        <taxon>Aves</taxon>
        <taxon>Neognathae</taxon>
        <taxon>Galloanserae</taxon>
        <taxon>Galliformes</taxon>
        <taxon>Phasianidae</taxon>
        <taxon>Meleagridinae</taxon>
        <taxon>Meleagris</taxon>
    </lineage>
</organism>
<dbReference type="PROSITE" id="PS50106">
    <property type="entry name" value="PDZ"/>
    <property type="match status" value="2"/>
</dbReference>
<proteinExistence type="predicted"/>
<feature type="region of interest" description="Disordered" evidence="2">
    <location>
        <begin position="178"/>
        <end position="223"/>
    </location>
</feature>
<dbReference type="SUPFAM" id="SSF51045">
    <property type="entry name" value="WW domain"/>
    <property type="match status" value="1"/>
</dbReference>
<gene>
    <name evidence="5" type="primary">STXBP4</name>
</gene>
<sequence>MKGAEIALHVTLVQLHWEALLHVGCLLRCAVLCCRMSLLSPGDEDEPERFDGLSLLYWTIMGPHGINRAVHRISFSDCQNGLGVKIIGGYRAQTAEDYGIFIKRILPGGVAAVDSRLLAGDLILDVNGENLTGVTNERAVDILRTASASNHMSLLVARDEEAKKEFLDLMDKYGSHSDAYSARSSPTQPLAGKPVDSLSSGSSSRSQSPQLPPEDVITTVSRKDSVPAASPKIAKDSAFQIISVCKGANLGLGIVGGIDRNEGPLVYIQEIIPGGDCHKDGRLQPGDQLVSINKESMIGVSYEEAKSIIDRARTRFESFCEIAFIRQKSAPSYSENLQRPSSLVAPSAAFVGQQAAGPSPVASPNANLVSALLPNAMETRVKMEEQSPITSAECSPPDASVRVIAPNQNNGYSLPGRKAFLNSAIRLKAEKLEKALNYLGIQPSAEQQQALRQQLQKDSKGTVSFGDFIEVSRNLFSVQLDATDGGQKPVTFGIDEIASLLDLQFVTWDSLEDDMEKLKKERNEALKEMSKLKEELSESLNLQKQLTEELQVVKQEAKAAVEEARALRSRIHLAEAAQRQARGMEMDYEEVIRLLEAEIVELKAQLSDHCGQNKDSIQDLRKRVTVLDCQLRKSESARKSFEVATEKLLQFVEVVHEMLSENSPSSAVLSGRRTPLSSKALLARLGRIGPTVTTTLAAEARDLAKSVRAILEVNCLPYGWEEAYTADGIKYFINHVTQTTSWIHPVTSALSLLCSEDDDDGIREPPGSKSH</sequence>
<dbReference type="CTD" id="252983"/>
<dbReference type="HOGENOM" id="CLU_022133_0_0_1"/>
<dbReference type="InterPro" id="IPR036020">
    <property type="entry name" value="WW_dom_sf"/>
</dbReference>
<dbReference type="SUPFAM" id="SSF50156">
    <property type="entry name" value="PDZ domain-like"/>
    <property type="match status" value="2"/>
</dbReference>
<dbReference type="CDD" id="cd00201">
    <property type="entry name" value="WW"/>
    <property type="match status" value="1"/>
</dbReference>
<reference evidence="5" key="2">
    <citation type="submission" date="2025-08" db="UniProtKB">
        <authorList>
            <consortium name="Ensembl"/>
        </authorList>
    </citation>
    <scope>IDENTIFICATION</scope>
</reference>
<dbReference type="Gene3D" id="2.30.42.10">
    <property type="match status" value="2"/>
</dbReference>
<feature type="domain" description="PDZ" evidence="4">
    <location>
        <begin position="238"/>
        <end position="312"/>
    </location>
</feature>
<name>G1N8I3_MELGA</name>
<dbReference type="Proteomes" id="UP000001645">
    <property type="component" value="Chromosome 20"/>
</dbReference>
<reference evidence="5 6" key="1">
    <citation type="journal article" date="2010" name="PLoS Biol.">
        <title>Multi-platform next-generation sequencing of the domestic turkey (Meleagris gallopavo): genome assembly and analysis.</title>
        <authorList>
            <person name="Dalloul R.A."/>
            <person name="Long J.A."/>
            <person name="Zimin A.V."/>
            <person name="Aslam L."/>
            <person name="Beal K."/>
            <person name="Blomberg L.A."/>
            <person name="Bouffard P."/>
            <person name="Burt D.W."/>
            <person name="Crasta O."/>
            <person name="Crooijmans R.P."/>
            <person name="Cooper K."/>
            <person name="Coulombe R.A."/>
            <person name="De S."/>
            <person name="Delany M.E."/>
            <person name="Dodgson J.B."/>
            <person name="Dong J.J."/>
            <person name="Evans C."/>
            <person name="Frederickson K.M."/>
            <person name="Flicek P."/>
            <person name="Florea L."/>
            <person name="Folkerts O."/>
            <person name="Groenen M.A."/>
            <person name="Harkins T.T."/>
            <person name="Herrero J."/>
            <person name="Hoffmann S."/>
            <person name="Megens H.J."/>
            <person name="Jiang A."/>
            <person name="de Jong P."/>
            <person name="Kaiser P."/>
            <person name="Kim H."/>
            <person name="Kim K.W."/>
            <person name="Kim S."/>
            <person name="Langenberger D."/>
            <person name="Lee M.K."/>
            <person name="Lee T."/>
            <person name="Mane S."/>
            <person name="Marcais G."/>
            <person name="Marz M."/>
            <person name="McElroy A.P."/>
            <person name="Modise T."/>
            <person name="Nefedov M."/>
            <person name="Notredame C."/>
            <person name="Paton I.R."/>
            <person name="Payne W.S."/>
            <person name="Pertea G."/>
            <person name="Prickett D."/>
            <person name="Puiu D."/>
            <person name="Qioa D."/>
            <person name="Raineri E."/>
            <person name="Ruffier M."/>
            <person name="Salzberg S.L."/>
            <person name="Schatz M.C."/>
            <person name="Scheuring C."/>
            <person name="Schmidt C.J."/>
            <person name="Schroeder S."/>
            <person name="Searle S.M."/>
            <person name="Smith E.J."/>
            <person name="Smith J."/>
            <person name="Sonstegard T.S."/>
            <person name="Stadler P.F."/>
            <person name="Tafer H."/>
            <person name="Tu Z.J."/>
            <person name="Van Tassell C.P."/>
            <person name="Vilella A.J."/>
            <person name="Williams K.P."/>
            <person name="Yorke J.A."/>
            <person name="Zhang L."/>
            <person name="Zhang H.B."/>
            <person name="Zhang X."/>
            <person name="Zhang Y."/>
            <person name="Reed K.M."/>
        </authorList>
    </citation>
    <scope>NUCLEOTIDE SEQUENCE [LARGE SCALE GENOMIC DNA]</scope>
</reference>
<dbReference type="GO" id="GO:0010838">
    <property type="term" value="P:positive regulation of keratinocyte proliferation"/>
    <property type="evidence" value="ECO:0007669"/>
    <property type="project" value="Ensembl"/>
</dbReference>
<dbReference type="GO" id="GO:0006605">
    <property type="term" value="P:protein targeting"/>
    <property type="evidence" value="ECO:0007669"/>
    <property type="project" value="Ensembl"/>
</dbReference>
<dbReference type="CDD" id="cd06698">
    <property type="entry name" value="PDZ1_hSTXBP4-PDZ2_GgSTXBP4-like"/>
    <property type="match status" value="1"/>
</dbReference>
<dbReference type="GO" id="GO:0006974">
    <property type="term" value="P:DNA damage response"/>
    <property type="evidence" value="ECO:0007669"/>
    <property type="project" value="Ensembl"/>
</dbReference>
<dbReference type="SMART" id="SM00456">
    <property type="entry name" value="WW"/>
    <property type="match status" value="1"/>
</dbReference>
<keyword evidence="6" id="KW-1185">Reference proteome</keyword>
<feature type="domain" description="PDZ" evidence="4">
    <location>
        <begin position="72"/>
        <end position="158"/>
    </location>
</feature>
<dbReference type="GO" id="GO:0071346">
    <property type="term" value="P:cellular response to type II interferon"/>
    <property type="evidence" value="ECO:0007669"/>
    <property type="project" value="Ensembl"/>
</dbReference>
<dbReference type="Gene3D" id="2.20.70.10">
    <property type="match status" value="1"/>
</dbReference>
<dbReference type="InterPro" id="IPR001202">
    <property type="entry name" value="WW_dom"/>
</dbReference>
<dbReference type="InterPro" id="IPR001478">
    <property type="entry name" value="PDZ"/>
</dbReference>
<dbReference type="InParanoid" id="G1N8I3"/>
<dbReference type="PANTHER" id="PTHR19964:SF16">
    <property type="entry name" value="SYNTAXIN-BINDING PROTEIN 4"/>
    <property type="match status" value="1"/>
</dbReference>
<feature type="compositionally biased region" description="Low complexity" evidence="2">
    <location>
        <begin position="197"/>
        <end position="209"/>
    </location>
</feature>